<comment type="caution">
    <text evidence="2">The sequence shown here is derived from an EMBL/GenBank/DDBJ whole genome shotgun (WGS) entry which is preliminary data.</text>
</comment>
<accession>A0A6G0VY78</accession>
<proteinExistence type="predicted"/>
<dbReference type="AlphaFoldDB" id="A0A6G0VY78"/>
<organism evidence="2 3">
    <name type="scientific">Aphis craccivora</name>
    <name type="common">Cowpea aphid</name>
    <dbReference type="NCBI Taxonomy" id="307492"/>
    <lineage>
        <taxon>Eukaryota</taxon>
        <taxon>Metazoa</taxon>
        <taxon>Ecdysozoa</taxon>
        <taxon>Arthropoda</taxon>
        <taxon>Hexapoda</taxon>
        <taxon>Insecta</taxon>
        <taxon>Pterygota</taxon>
        <taxon>Neoptera</taxon>
        <taxon>Paraneoptera</taxon>
        <taxon>Hemiptera</taxon>
        <taxon>Sternorrhyncha</taxon>
        <taxon>Aphidomorpha</taxon>
        <taxon>Aphidoidea</taxon>
        <taxon>Aphididae</taxon>
        <taxon>Aphidini</taxon>
        <taxon>Aphis</taxon>
        <taxon>Aphis</taxon>
    </lineage>
</organism>
<name>A0A6G0VY78_APHCR</name>
<keyword evidence="3" id="KW-1185">Reference proteome</keyword>
<gene>
    <name evidence="2" type="ORF">FWK35_00030034</name>
</gene>
<evidence type="ECO:0000313" key="3">
    <source>
        <dbReference type="Proteomes" id="UP000478052"/>
    </source>
</evidence>
<dbReference type="InterPro" id="IPR006578">
    <property type="entry name" value="MADF-dom"/>
</dbReference>
<protein>
    <submittedName>
        <fullName evidence="2">Transcription factor Adf-1-like</fullName>
    </submittedName>
</protein>
<dbReference type="OrthoDB" id="6416242at2759"/>
<evidence type="ECO:0000259" key="1">
    <source>
        <dbReference type="Pfam" id="PF10545"/>
    </source>
</evidence>
<reference evidence="2 3" key="1">
    <citation type="submission" date="2019-08" db="EMBL/GenBank/DDBJ databases">
        <title>Whole genome of Aphis craccivora.</title>
        <authorList>
            <person name="Voronova N.V."/>
            <person name="Shulinski R.S."/>
            <person name="Bandarenka Y.V."/>
            <person name="Zhorov D.G."/>
            <person name="Warner D."/>
        </authorList>
    </citation>
    <scope>NUCLEOTIDE SEQUENCE [LARGE SCALE GENOMIC DNA]</scope>
    <source>
        <strain evidence="2">180601</strain>
        <tissue evidence="2">Whole Body</tissue>
    </source>
</reference>
<sequence length="74" mass="8803">MEEMLIEKVREHNVLYDHGSSDYRDQHIRKNAWEEIGQELKISVSYECTCFYCPTTTLQNMTLDIILLYNVTTQ</sequence>
<dbReference type="Pfam" id="PF10545">
    <property type="entry name" value="MADF_DNA_bdg"/>
    <property type="match status" value="1"/>
</dbReference>
<dbReference type="EMBL" id="VUJU01010440">
    <property type="protein sequence ID" value="KAF0714353.1"/>
    <property type="molecule type" value="Genomic_DNA"/>
</dbReference>
<dbReference type="Proteomes" id="UP000478052">
    <property type="component" value="Unassembled WGS sequence"/>
</dbReference>
<feature type="domain" description="MADF" evidence="1">
    <location>
        <begin position="5"/>
        <end position="44"/>
    </location>
</feature>
<evidence type="ECO:0000313" key="2">
    <source>
        <dbReference type="EMBL" id="KAF0714353.1"/>
    </source>
</evidence>